<accession>A0AAF3EQZ5</accession>
<dbReference type="InterPro" id="IPR011009">
    <property type="entry name" value="Kinase-like_dom_sf"/>
</dbReference>
<feature type="binding site" evidence="1">
    <location>
        <position position="49"/>
    </location>
    <ligand>
        <name>ATP</name>
        <dbReference type="ChEBI" id="CHEBI:30616"/>
    </ligand>
</feature>
<name>A0AAF3EQZ5_9BILA</name>
<dbReference type="AlphaFoldDB" id="A0AAF3EQZ5"/>
<dbReference type="InterPro" id="IPR000719">
    <property type="entry name" value="Prot_kinase_dom"/>
</dbReference>
<dbReference type="Proteomes" id="UP000887575">
    <property type="component" value="Unassembled WGS sequence"/>
</dbReference>
<dbReference type="GO" id="GO:0005524">
    <property type="term" value="F:ATP binding"/>
    <property type="evidence" value="ECO:0007669"/>
    <property type="project" value="UniProtKB-UniRule"/>
</dbReference>
<dbReference type="SUPFAM" id="SSF56112">
    <property type="entry name" value="Protein kinase-like (PK-like)"/>
    <property type="match status" value="1"/>
</dbReference>
<protein>
    <submittedName>
        <fullName evidence="4 5">Protein kinase domain-containing protein</fullName>
    </submittedName>
</protein>
<sequence>MKQQFDLVEECNLKLIAKRYLLVQKIGSGSFGEIYIAIDVRKAKEVAIKVEKAELRHPQLPHEARLYKRLKGGPAVPKMKW</sequence>
<dbReference type="InterPro" id="IPR017441">
    <property type="entry name" value="Protein_kinase_ATP_BS"/>
</dbReference>
<dbReference type="PROSITE" id="PS00107">
    <property type="entry name" value="PROTEIN_KINASE_ATP"/>
    <property type="match status" value="1"/>
</dbReference>
<dbReference type="WBParaSite" id="MBELARI_LOCUS19241">
    <property type="protein sequence ID" value="MBELARI_LOCUS19241"/>
    <property type="gene ID" value="MBELARI_LOCUS19241"/>
</dbReference>
<keyword evidence="1" id="KW-0067">ATP-binding</keyword>
<keyword evidence="3" id="KW-1185">Reference proteome</keyword>
<organism evidence="3 4">
    <name type="scientific">Mesorhabditis belari</name>
    <dbReference type="NCBI Taxonomy" id="2138241"/>
    <lineage>
        <taxon>Eukaryota</taxon>
        <taxon>Metazoa</taxon>
        <taxon>Ecdysozoa</taxon>
        <taxon>Nematoda</taxon>
        <taxon>Chromadorea</taxon>
        <taxon>Rhabditida</taxon>
        <taxon>Rhabditina</taxon>
        <taxon>Rhabditomorpha</taxon>
        <taxon>Rhabditoidea</taxon>
        <taxon>Rhabditidae</taxon>
        <taxon>Mesorhabditinae</taxon>
        <taxon>Mesorhabditis</taxon>
    </lineage>
</organism>
<dbReference type="PROSITE" id="PS50011">
    <property type="entry name" value="PROTEIN_KINASE_DOM"/>
    <property type="match status" value="1"/>
</dbReference>
<reference evidence="4 5" key="1">
    <citation type="submission" date="2024-02" db="UniProtKB">
        <authorList>
            <consortium name="WormBaseParasite"/>
        </authorList>
    </citation>
    <scope>IDENTIFICATION</scope>
</reference>
<evidence type="ECO:0000313" key="4">
    <source>
        <dbReference type="WBParaSite" id="MBELARI_LOCUS1652"/>
    </source>
</evidence>
<feature type="domain" description="Protein kinase" evidence="2">
    <location>
        <begin position="20"/>
        <end position="81"/>
    </location>
</feature>
<keyword evidence="1" id="KW-0547">Nucleotide-binding</keyword>
<dbReference type="WBParaSite" id="MBELARI_LOCUS1652">
    <property type="protein sequence ID" value="MBELARI_LOCUS1652"/>
    <property type="gene ID" value="MBELARI_LOCUS1652"/>
</dbReference>
<dbReference type="Gene3D" id="3.30.200.20">
    <property type="entry name" value="Phosphorylase Kinase, domain 1"/>
    <property type="match status" value="1"/>
</dbReference>
<dbReference type="GO" id="GO:0004672">
    <property type="term" value="F:protein kinase activity"/>
    <property type="evidence" value="ECO:0007669"/>
    <property type="project" value="InterPro"/>
</dbReference>
<evidence type="ECO:0000256" key="1">
    <source>
        <dbReference type="PROSITE-ProRule" id="PRU10141"/>
    </source>
</evidence>
<proteinExistence type="predicted"/>
<evidence type="ECO:0000313" key="5">
    <source>
        <dbReference type="WBParaSite" id="MBELARI_LOCUS19241"/>
    </source>
</evidence>
<evidence type="ECO:0000313" key="3">
    <source>
        <dbReference type="Proteomes" id="UP000887575"/>
    </source>
</evidence>
<evidence type="ECO:0000259" key="2">
    <source>
        <dbReference type="PROSITE" id="PS50011"/>
    </source>
</evidence>